<evidence type="ECO:0000256" key="2">
    <source>
        <dbReference type="ARBA" id="ARBA00022723"/>
    </source>
</evidence>
<keyword evidence="3 5" id="KW-0863">Zinc-finger</keyword>
<reference evidence="9" key="1">
    <citation type="journal article" date="2016" name="Nature">
        <title>The genome of the seagrass Zostera marina reveals angiosperm adaptation to the sea.</title>
        <authorList>
            <person name="Olsen J.L."/>
            <person name="Rouze P."/>
            <person name="Verhelst B."/>
            <person name="Lin Y.-C."/>
            <person name="Bayer T."/>
            <person name="Collen J."/>
            <person name="Dattolo E."/>
            <person name="De Paoli E."/>
            <person name="Dittami S."/>
            <person name="Maumus F."/>
            <person name="Michel G."/>
            <person name="Kersting A."/>
            <person name="Lauritano C."/>
            <person name="Lohaus R."/>
            <person name="Toepel M."/>
            <person name="Tonon T."/>
            <person name="Vanneste K."/>
            <person name="Amirebrahimi M."/>
            <person name="Brakel J."/>
            <person name="Bostroem C."/>
            <person name="Chovatia M."/>
            <person name="Grimwood J."/>
            <person name="Jenkins J.W."/>
            <person name="Jueterbock A."/>
            <person name="Mraz A."/>
            <person name="Stam W.T."/>
            <person name="Tice H."/>
            <person name="Bornberg-Bauer E."/>
            <person name="Green P.J."/>
            <person name="Pearson G.A."/>
            <person name="Procaccini G."/>
            <person name="Duarte C.M."/>
            <person name="Schmutz J."/>
            <person name="Reusch T.B.H."/>
            <person name="Van de Peer Y."/>
        </authorList>
    </citation>
    <scope>NUCLEOTIDE SEQUENCE [LARGE SCALE GENOMIC DNA]</scope>
    <source>
        <strain evidence="9">cv. Finnish</strain>
    </source>
</reference>
<dbReference type="InterPro" id="IPR000571">
    <property type="entry name" value="Znf_CCCH"/>
</dbReference>
<dbReference type="SUPFAM" id="SSF57850">
    <property type="entry name" value="RING/U-box"/>
    <property type="match status" value="1"/>
</dbReference>
<keyword evidence="4 5" id="KW-0862">Zinc</keyword>
<dbReference type="InterPro" id="IPR018957">
    <property type="entry name" value="Znf_C3HC4_RING-type"/>
</dbReference>
<evidence type="ECO:0000313" key="9">
    <source>
        <dbReference type="Proteomes" id="UP000036987"/>
    </source>
</evidence>
<gene>
    <name evidence="8" type="ORF">ZOSMA_3G00120</name>
</gene>
<keyword evidence="9" id="KW-1185">Reference proteome</keyword>
<dbReference type="CDD" id="cd16521">
    <property type="entry name" value="RING-HC_MKRN"/>
    <property type="match status" value="1"/>
</dbReference>
<dbReference type="SMART" id="SM00356">
    <property type="entry name" value="ZnF_C3H1"/>
    <property type="match status" value="1"/>
</dbReference>
<evidence type="ECO:0000313" key="8">
    <source>
        <dbReference type="EMBL" id="KMZ63537.1"/>
    </source>
</evidence>
<dbReference type="STRING" id="29655.A0A0K9P5N9"/>
<feature type="zinc finger region" description="C3H1-type" evidence="5">
    <location>
        <begin position="6"/>
        <end position="33"/>
    </location>
</feature>
<dbReference type="SMART" id="SM00184">
    <property type="entry name" value="RING"/>
    <property type="match status" value="1"/>
</dbReference>
<dbReference type="PROSITE" id="PS50103">
    <property type="entry name" value="ZF_C3H1"/>
    <property type="match status" value="1"/>
</dbReference>
<evidence type="ECO:0000259" key="7">
    <source>
        <dbReference type="PROSITE" id="PS50103"/>
    </source>
</evidence>
<evidence type="ECO:0000256" key="1">
    <source>
        <dbReference type="ARBA" id="ARBA00022679"/>
    </source>
</evidence>
<dbReference type="GO" id="GO:0008270">
    <property type="term" value="F:zinc ion binding"/>
    <property type="evidence" value="ECO:0007669"/>
    <property type="project" value="UniProtKB-KW"/>
</dbReference>
<dbReference type="InterPro" id="IPR017907">
    <property type="entry name" value="Znf_RING_CS"/>
</dbReference>
<keyword evidence="1" id="KW-0808">Transferase</keyword>
<dbReference type="InterPro" id="IPR013083">
    <property type="entry name" value="Znf_RING/FYVE/PHD"/>
</dbReference>
<dbReference type="Proteomes" id="UP000036987">
    <property type="component" value="Unassembled WGS sequence"/>
</dbReference>
<dbReference type="GO" id="GO:0000209">
    <property type="term" value="P:protein polyubiquitination"/>
    <property type="evidence" value="ECO:0007669"/>
    <property type="project" value="InterPro"/>
</dbReference>
<comment type="caution">
    <text evidence="8">The sequence shown here is derived from an EMBL/GenBank/DDBJ whole genome shotgun (WGS) entry which is preliminary data.</text>
</comment>
<sequence>MAHEILKESFPCKFFIRKSCMKGAECDFSHDWKTHSDNVLSYYQKGLYYYNSSCSRCQFVNFKFLHSPFVYSETSTSFPGNFITTPLSSSSYSSTPSSSSYSSIPPSTLYSSTPSSSYSSIPPSTLYSSIYPSSVDPTLKPDLDESIENENDEYYNINPFDYPICYFDTTTSCSGEDSSSDNDGNLCSICQKYCLNPLISSMEKEEHVKQCFKHSRHLEALKQSEEIDCSICLERVLSKPIFAERRFGILAECDHTFCITCIRIWRKNASDSDMDNVRLCPVCRKHSHFVIPSVVFFSSKEEKEEIVDNYKAKLRSIDCHYFGYGDGFCQFGAGCFYKEKL</sequence>
<organism evidence="8 9">
    <name type="scientific">Zostera marina</name>
    <name type="common">Eelgrass</name>
    <dbReference type="NCBI Taxonomy" id="29655"/>
    <lineage>
        <taxon>Eukaryota</taxon>
        <taxon>Viridiplantae</taxon>
        <taxon>Streptophyta</taxon>
        <taxon>Embryophyta</taxon>
        <taxon>Tracheophyta</taxon>
        <taxon>Spermatophyta</taxon>
        <taxon>Magnoliopsida</taxon>
        <taxon>Liliopsida</taxon>
        <taxon>Zosteraceae</taxon>
        <taxon>Zostera</taxon>
    </lineage>
</organism>
<dbReference type="EMBL" id="LFYR01001213">
    <property type="protein sequence ID" value="KMZ63537.1"/>
    <property type="molecule type" value="Genomic_DNA"/>
</dbReference>
<dbReference type="Gene3D" id="3.30.40.10">
    <property type="entry name" value="Zinc/RING finger domain, C3HC4 (zinc finger)"/>
    <property type="match status" value="1"/>
</dbReference>
<dbReference type="GO" id="GO:0061630">
    <property type="term" value="F:ubiquitin protein ligase activity"/>
    <property type="evidence" value="ECO:0000318"/>
    <property type="project" value="GO_Central"/>
</dbReference>
<name>A0A0K9P5N9_ZOSMR</name>
<dbReference type="PANTHER" id="PTHR11224">
    <property type="entry name" value="MAKORIN-RELATED"/>
    <property type="match status" value="1"/>
</dbReference>
<dbReference type="AlphaFoldDB" id="A0A0K9P5N9"/>
<evidence type="ECO:0000256" key="4">
    <source>
        <dbReference type="ARBA" id="ARBA00022833"/>
    </source>
</evidence>
<protein>
    <submittedName>
        <fullName evidence="8">E3 ubiquitin-protein ligase makorin</fullName>
    </submittedName>
</protein>
<dbReference type="SUPFAM" id="SSF90229">
    <property type="entry name" value="CCCH zinc finger"/>
    <property type="match status" value="1"/>
</dbReference>
<accession>A0A0K9P5N9</accession>
<evidence type="ECO:0000259" key="6">
    <source>
        <dbReference type="PROSITE" id="PS50089"/>
    </source>
</evidence>
<dbReference type="InterPro" id="IPR036855">
    <property type="entry name" value="Znf_CCCH_sf"/>
</dbReference>
<dbReference type="Gene3D" id="4.10.1000.10">
    <property type="entry name" value="Zinc finger, CCCH-type"/>
    <property type="match status" value="1"/>
</dbReference>
<dbReference type="PROSITE" id="PS00518">
    <property type="entry name" value="ZF_RING_1"/>
    <property type="match status" value="1"/>
</dbReference>
<feature type="domain" description="C3H1-type" evidence="7">
    <location>
        <begin position="6"/>
        <end position="33"/>
    </location>
</feature>
<dbReference type="InterPro" id="IPR045072">
    <property type="entry name" value="MKRN-like"/>
</dbReference>
<dbReference type="OrthoDB" id="411372at2759"/>
<feature type="domain" description="RING-type" evidence="6">
    <location>
        <begin position="229"/>
        <end position="284"/>
    </location>
</feature>
<dbReference type="PROSITE" id="PS50089">
    <property type="entry name" value="ZF_RING_2"/>
    <property type="match status" value="1"/>
</dbReference>
<dbReference type="PANTHER" id="PTHR11224:SF10">
    <property type="entry name" value="IP09428P-RELATED"/>
    <property type="match status" value="1"/>
</dbReference>
<evidence type="ECO:0000256" key="3">
    <source>
        <dbReference type="ARBA" id="ARBA00022771"/>
    </source>
</evidence>
<dbReference type="InterPro" id="IPR001841">
    <property type="entry name" value="Znf_RING"/>
</dbReference>
<keyword evidence="2 5" id="KW-0479">Metal-binding</keyword>
<dbReference type="GO" id="GO:0016567">
    <property type="term" value="P:protein ubiquitination"/>
    <property type="evidence" value="ECO:0000318"/>
    <property type="project" value="GO_Central"/>
</dbReference>
<proteinExistence type="predicted"/>
<evidence type="ECO:0000256" key="5">
    <source>
        <dbReference type="PROSITE-ProRule" id="PRU00723"/>
    </source>
</evidence>
<dbReference type="Pfam" id="PF00097">
    <property type="entry name" value="zf-C3HC4"/>
    <property type="match status" value="1"/>
</dbReference>